<keyword evidence="2" id="KW-1133">Transmembrane helix</keyword>
<feature type="compositionally biased region" description="Basic and acidic residues" evidence="1">
    <location>
        <begin position="1"/>
        <end position="34"/>
    </location>
</feature>
<reference evidence="3" key="1">
    <citation type="journal article" date="2020" name="bioRxiv">
        <title>Chromosome-level reference genome of the European wasp spider Argiope bruennichi: a resource for studies on range expansion and evolutionary adaptation.</title>
        <authorList>
            <person name="Sheffer M.M."/>
            <person name="Hoppe A."/>
            <person name="Krehenwinkel H."/>
            <person name="Uhl G."/>
            <person name="Kuss A.W."/>
            <person name="Jensen L."/>
            <person name="Jensen C."/>
            <person name="Gillespie R.G."/>
            <person name="Hoff K.J."/>
            <person name="Prost S."/>
        </authorList>
    </citation>
    <scope>NUCLEOTIDE SEQUENCE</scope>
</reference>
<name>A0A8T0EGN2_ARGBR</name>
<gene>
    <name evidence="3" type="ORF">HNY73_015704</name>
</gene>
<feature type="region of interest" description="Disordered" evidence="1">
    <location>
        <begin position="1"/>
        <end position="75"/>
    </location>
</feature>
<dbReference type="AlphaFoldDB" id="A0A8T0EGN2"/>
<protein>
    <submittedName>
        <fullName evidence="3">Uncharacterized protein</fullName>
    </submittedName>
</protein>
<evidence type="ECO:0000256" key="2">
    <source>
        <dbReference type="SAM" id="Phobius"/>
    </source>
</evidence>
<evidence type="ECO:0000313" key="3">
    <source>
        <dbReference type="EMBL" id="KAF8773002.1"/>
    </source>
</evidence>
<sequence length="249" mass="28591">MENFSFEKDSTSGDPSKGRKDDPPELEESAKESGIRPASVDAPCDPRPDSPNVPPLPEPDQRPDDASDPSQQPARAPVICPTKWREACFSFYQRICTFSFQFPFHTLLLTWPLSTAIMGVLNLNFCRINPVLPFIMMAVGILGTAVVLLRLYTMHFERCVSHIYRTRDYWIGLRIAEFTVWNIFAIQLYYFFGQAPSFTPGEEHYCKWKFYKINFGLMLLTCAAMLGWTAVHVGKCIRWYERRNELASP</sequence>
<organism evidence="3 4">
    <name type="scientific">Argiope bruennichi</name>
    <name type="common">Wasp spider</name>
    <name type="synonym">Aranea bruennichi</name>
    <dbReference type="NCBI Taxonomy" id="94029"/>
    <lineage>
        <taxon>Eukaryota</taxon>
        <taxon>Metazoa</taxon>
        <taxon>Ecdysozoa</taxon>
        <taxon>Arthropoda</taxon>
        <taxon>Chelicerata</taxon>
        <taxon>Arachnida</taxon>
        <taxon>Araneae</taxon>
        <taxon>Araneomorphae</taxon>
        <taxon>Entelegynae</taxon>
        <taxon>Araneoidea</taxon>
        <taxon>Araneidae</taxon>
        <taxon>Argiope</taxon>
    </lineage>
</organism>
<feature type="transmembrane region" description="Helical" evidence="2">
    <location>
        <begin position="131"/>
        <end position="152"/>
    </location>
</feature>
<comment type="caution">
    <text evidence="3">The sequence shown here is derived from an EMBL/GenBank/DDBJ whole genome shotgun (WGS) entry which is preliminary data.</text>
</comment>
<reference evidence="3" key="2">
    <citation type="submission" date="2020-06" db="EMBL/GenBank/DDBJ databases">
        <authorList>
            <person name="Sheffer M."/>
        </authorList>
    </citation>
    <scope>NUCLEOTIDE SEQUENCE</scope>
</reference>
<keyword evidence="2" id="KW-0472">Membrane</keyword>
<feature type="transmembrane region" description="Helical" evidence="2">
    <location>
        <begin position="173"/>
        <end position="193"/>
    </location>
</feature>
<proteinExistence type="predicted"/>
<feature type="transmembrane region" description="Helical" evidence="2">
    <location>
        <begin position="102"/>
        <end position="125"/>
    </location>
</feature>
<keyword evidence="2" id="KW-0812">Transmembrane</keyword>
<dbReference type="EMBL" id="JABXBU010002227">
    <property type="protein sequence ID" value="KAF8773002.1"/>
    <property type="molecule type" value="Genomic_DNA"/>
</dbReference>
<evidence type="ECO:0000313" key="4">
    <source>
        <dbReference type="Proteomes" id="UP000807504"/>
    </source>
</evidence>
<feature type="transmembrane region" description="Helical" evidence="2">
    <location>
        <begin position="213"/>
        <end position="233"/>
    </location>
</feature>
<dbReference type="Proteomes" id="UP000807504">
    <property type="component" value="Unassembled WGS sequence"/>
</dbReference>
<keyword evidence="4" id="KW-1185">Reference proteome</keyword>
<feature type="compositionally biased region" description="Pro residues" evidence="1">
    <location>
        <begin position="49"/>
        <end position="58"/>
    </location>
</feature>
<accession>A0A8T0EGN2</accession>
<evidence type="ECO:0000256" key="1">
    <source>
        <dbReference type="SAM" id="MobiDB-lite"/>
    </source>
</evidence>